<keyword evidence="3" id="KW-0997">Cell inner membrane</keyword>
<evidence type="ECO:0000256" key="3">
    <source>
        <dbReference type="ARBA" id="ARBA00022519"/>
    </source>
</evidence>
<evidence type="ECO:0000256" key="4">
    <source>
        <dbReference type="ARBA" id="ARBA00022679"/>
    </source>
</evidence>
<evidence type="ECO:0000313" key="7">
    <source>
        <dbReference type="EMBL" id="TGD71742.1"/>
    </source>
</evidence>
<gene>
    <name evidence="7" type="ORF">E4634_16640</name>
</gene>
<reference evidence="7 8" key="1">
    <citation type="submission" date="2019-04" db="EMBL/GenBank/DDBJ databases">
        <title>Taxonomy of novel Haliea sp. from mangrove soil of West Coast of India.</title>
        <authorList>
            <person name="Verma A."/>
            <person name="Kumar P."/>
            <person name="Krishnamurthi S."/>
        </authorList>
    </citation>
    <scope>NUCLEOTIDE SEQUENCE [LARGE SCALE GENOMIC DNA]</scope>
    <source>
        <strain evidence="7 8">SAOS-164</strain>
    </source>
</reference>
<evidence type="ECO:0000313" key="8">
    <source>
        <dbReference type="Proteomes" id="UP000298050"/>
    </source>
</evidence>
<dbReference type="InterPro" id="IPR004960">
    <property type="entry name" value="LipA_acyltrans"/>
</dbReference>
<dbReference type="AlphaFoldDB" id="A0A4Z0LWM2"/>
<comment type="subcellular location">
    <subcellularLocation>
        <location evidence="1">Cell inner membrane</location>
    </subcellularLocation>
</comment>
<evidence type="ECO:0000256" key="6">
    <source>
        <dbReference type="ARBA" id="ARBA00023315"/>
    </source>
</evidence>
<dbReference type="RefSeq" id="WP_135445786.1">
    <property type="nucleotide sequence ID" value="NZ_SRLE01000012.1"/>
</dbReference>
<dbReference type="GO" id="GO:0009247">
    <property type="term" value="P:glycolipid biosynthetic process"/>
    <property type="evidence" value="ECO:0007669"/>
    <property type="project" value="UniProtKB-ARBA"/>
</dbReference>
<keyword evidence="4" id="KW-0808">Transferase</keyword>
<keyword evidence="8" id="KW-1185">Reference proteome</keyword>
<organism evidence="7 8">
    <name type="scientific">Mangrovimicrobium sediminis</name>
    <dbReference type="NCBI Taxonomy" id="2562682"/>
    <lineage>
        <taxon>Bacteria</taxon>
        <taxon>Pseudomonadati</taxon>
        <taxon>Pseudomonadota</taxon>
        <taxon>Gammaproteobacteria</taxon>
        <taxon>Cellvibrionales</taxon>
        <taxon>Halieaceae</taxon>
        <taxon>Mangrovimicrobium</taxon>
    </lineage>
</organism>
<evidence type="ECO:0008006" key="9">
    <source>
        <dbReference type="Google" id="ProtNLM"/>
    </source>
</evidence>
<keyword evidence="5" id="KW-0472">Membrane</keyword>
<dbReference type="GO" id="GO:0005886">
    <property type="term" value="C:plasma membrane"/>
    <property type="evidence" value="ECO:0007669"/>
    <property type="project" value="UniProtKB-SubCell"/>
</dbReference>
<evidence type="ECO:0000256" key="1">
    <source>
        <dbReference type="ARBA" id="ARBA00004533"/>
    </source>
</evidence>
<protein>
    <recommendedName>
        <fullName evidence="9">Lipid A biosynthesis acyltransferase</fullName>
    </recommendedName>
</protein>
<dbReference type="EMBL" id="SRLE01000012">
    <property type="protein sequence ID" value="TGD71742.1"/>
    <property type="molecule type" value="Genomic_DNA"/>
</dbReference>
<dbReference type="Pfam" id="PF03279">
    <property type="entry name" value="Lip_A_acyltrans"/>
    <property type="match status" value="1"/>
</dbReference>
<dbReference type="GO" id="GO:0016746">
    <property type="term" value="F:acyltransferase activity"/>
    <property type="evidence" value="ECO:0007669"/>
    <property type="project" value="UniProtKB-KW"/>
</dbReference>
<keyword evidence="2" id="KW-1003">Cell membrane</keyword>
<keyword evidence="6" id="KW-0012">Acyltransferase</keyword>
<comment type="caution">
    <text evidence="7">The sequence shown here is derived from an EMBL/GenBank/DDBJ whole genome shotgun (WGS) entry which is preliminary data.</text>
</comment>
<evidence type="ECO:0000256" key="2">
    <source>
        <dbReference type="ARBA" id="ARBA00022475"/>
    </source>
</evidence>
<proteinExistence type="predicted"/>
<dbReference type="Proteomes" id="UP000298050">
    <property type="component" value="Unassembled WGS sequence"/>
</dbReference>
<accession>A0A4Z0LWM2</accession>
<dbReference type="CDD" id="cd07984">
    <property type="entry name" value="LPLAT_LABLAT-like"/>
    <property type="match status" value="1"/>
</dbReference>
<evidence type="ECO:0000256" key="5">
    <source>
        <dbReference type="ARBA" id="ARBA00023136"/>
    </source>
</evidence>
<name>A0A4Z0LWM2_9GAMM</name>
<sequence>MTAFIGAGRNLHQRALATADLWRAAQETQVLRDNLALLGITGWHSLLEAYRFFLSRRMTLATNEALLRAPASRIRRHVEAHVAIESREHWQACREHRGPLLIVTPHYGPFALGLLKVCLELGSERRVNAFYDPPQRNPGTACYGEILRKSCDNFRPIFNDRRGGVRALQALRNGEVLTMMPDVYEVNGQCLLVPFLSQLTYAMSGTAFLALKSGALIVHGYVESSDSGRVSIRFEQPYFMQVTGDDDYDIYRQTSRLLHALEGQLRRAPAHWVYLSQLRGRLDAGLAQVDGPGALRRLAGQLGRHLGIETREEILYAEH</sequence>
<dbReference type="OrthoDB" id="7062540at2"/>